<dbReference type="OrthoDB" id="6146868at2"/>
<dbReference type="SUPFAM" id="SSF46689">
    <property type="entry name" value="Homeodomain-like"/>
    <property type="match status" value="2"/>
</dbReference>
<keyword evidence="2" id="KW-0238">DNA-binding</keyword>
<dbReference type="InterPro" id="IPR009057">
    <property type="entry name" value="Homeodomain-like_sf"/>
</dbReference>
<dbReference type="RefSeq" id="WP_097023305.1">
    <property type="nucleotide sequence ID" value="NZ_OBQJ01000006.1"/>
</dbReference>
<dbReference type="InterPro" id="IPR050959">
    <property type="entry name" value="MarA-like"/>
</dbReference>
<evidence type="ECO:0000256" key="2">
    <source>
        <dbReference type="ARBA" id="ARBA00023125"/>
    </source>
</evidence>
<dbReference type="Gene3D" id="3.20.80.10">
    <property type="entry name" value="Regulatory factor, effector binding domain"/>
    <property type="match status" value="1"/>
</dbReference>
<reference evidence="5 6" key="1">
    <citation type="submission" date="2017-08" db="EMBL/GenBank/DDBJ databases">
        <authorList>
            <person name="de Groot N.N."/>
        </authorList>
    </citation>
    <scope>NUCLEOTIDE SEQUENCE [LARGE SCALE GENOMIC DNA]</scope>
    <source>
        <strain evidence="5 6">USBA 855</strain>
    </source>
</reference>
<dbReference type="Proteomes" id="UP000219023">
    <property type="component" value="Unassembled WGS sequence"/>
</dbReference>
<evidence type="ECO:0000313" key="6">
    <source>
        <dbReference type="Proteomes" id="UP000219023"/>
    </source>
</evidence>
<name>A0A285VQ67_9GAMM</name>
<dbReference type="AlphaFoldDB" id="A0A285VQ67"/>
<dbReference type="GO" id="GO:0003700">
    <property type="term" value="F:DNA-binding transcription factor activity"/>
    <property type="evidence" value="ECO:0007669"/>
    <property type="project" value="InterPro"/>
</dbReference>
<keyword evidence="1" id="KW-0805">Transcription regulation</keyword>
<accession>A0A285VQ67</accession>
<dbReference type="Gene3D" id="1.10.10.60">
    <property type="entry name" value="Homeodomain-like"/>
    <property type="match status" value="2"/>
</dbReference>
<dbReference type="InterPro" id="IPR018060">
    <property type="entry name" value="HTH_AraC"/>
</dbReference>
<dbReference type="InterPro" id="IPR011256">
    <property type="entry name" value="Reg_factor_effector_dom_sf"/>
</dbReference>
<dbReference type="EMBL" id="OBQJ01000006">
    <property type="protein sequence ID" value="SOC56210.1"/>
    <property type="molecule type" value="Genomic_DNA"/>
</dbReference>
<keyword evidence="3" id="KW-0804">Transcription</keyword>
<evidence type="ECO:0000259" key="4">
    <source>
        <dbReference type="PROSITE" id="PS01124"/>
    </source>
</evidence>
<feature type="domain" description="HTH araC/xylS-type" evidence="4">
    <location>
        <begin position="16"/>
        <end position="114"/>
    </location>
</feature>
<evidence type="ECO:0000256" key="3">
    <source>
        <dbReference type="ARBA" id="ARBA00023163"/>
    </source>
</evidence>
<dbReference type="Pfam" id="PF12833">
    <property type="entry name" value="HTH_18"/>
    <property type="match status" value="1"/>
</dbReference>
<dbReference type="SUPFAM" id="SSF55136">
    <property type="entry name" value="Probable bacterial effector-binding domain"/>
    <property type="match status" value="1"/>
</dbReference>
<organism evidence="5 6">
    <name type="scientific">Chromohalobacter canadensis</name>
    <dbReference type="NCBI Taxonomy" id="141389"/>
    <lineage>
        <taxon>Bacteria</taxon>
        <taxon>Pseudomonadati</taxon>
        <taxon>Pseudomonadota</taxon>
        <taxon>Gammaproteobacteria</taxon>
        <taxon>Oceanospirillales</taxon>
        <taxon>Halomonadaceae</taxon>
        <taxon>Chromohalobacter</taxon>
    </lineage>
</organism>
<dbReference type="SMART" id="SM00342">
    <property type="entry name" value="HTH_ARAC"/>
    <property type="match status" value="1"/>
</dbReference>
<evidence type="ECO:0000256" key="1">
    <source>
        <dbReference type="ARBA" id="ARBA00023015"/>
    </source>
</evidence>
<dbReference type="PANTHER" id="PTHR47504:SF5">
    <property type="entry name" value="RIGHT ORIGIN-BINDING PROTEIN"/>
    <property type="match status" value="1"/>
</dbReference>
<proteinExistence type="predicted"/>
<dbReference type="InterPro" id="IPR020449">
    <property type="entry name" value="Tscrpt_reg_AraC-type_HTH"/>
</dbReference>
<sequence length="285" mass="32950">MAAYETSLSTGLHAMRAAEIWLHERSGDSPSIRDLANYLGYSEAQIRRNFNRFFGISPGRYRDSLRLERAALLLCRTPMQVLDIAISCGYRSHAIFTRAFHGYFGVSPSDYRRRFHDRLRKAIPRRAPETLTVEMRKEACCFLTRHYGDVPMKEQPSLWRHYAQRWQHHLKGCEVERTWIYHDDPNITPAGRVRIDFGFKVEGNCMAPPAIGFRQVLLSSQRQVKMCVAGRENVAGAVAYLLYEWLPTHNEWLSGEPVMVTWWENSSPHAALEKFELGVPLLTIH</sequence>
<dbReference type="PRINTS" id="PR00032">
    <property type="entry name" value="HTHARAC"/>
</dbReference>
<dbReference type="GO" id="GO:0043565">
    <property type="term" value="F:sequence-specific DNA binding"/>
    <property type="evidence" value="ECO:0007669"/>
    <property type="project" value="InterPro"/>
</dbReference>
<evidence type="ECO:0000313" key="5">
    <source>
        <dbReference type="EMBL" id="SOC56210.1"/>
    </source>
</evidence>
<dbReference type="PANTHER" id="PTHR47504">
    <property type="entry name" value="RIGHT ORIGIN-BINDING PROTEIN"/>
    <property type="match status" value="1"/>
</dbReference>
<gene>
    <name evidence="5" type="ORF">SAMN05421509_106221</name>
</gene>
<protein>
    <submittedName>
        <fullName evidence="5">Transcriptional regulator, AraC family</fullName>
    </submittedName>
</protein>
<dbReference type="PROSITE" id="PS01124">
    <property type="entry name" value="HTH_ARAC_FAMILY_2"/>
    <property type="match status" value="1"/>
</dbReference>